<dbReference type="PROSITE" id="PS00118">
    <property type="entry name" value="PA2_HIS"/>
    <property type="match status" value="1"/>
</dbReference>
<proteinExistence type="inferred from homology"/>
<evidence type="ECO:0000259" key="8">
    <source>
        <dbReference type="SMART" id="SM00085"/>
    </source>
</evidence>
<feature type="domain" description="Phospholipase A2-like central" evidence="8">
    <location>
        <begin position="22"/>
        <end position="136"/>
    </location>
</feature>
<keyword evidence="2 7" id="KW-0964">Secreted</keyword>
<dbReference type="SMART" id="SM00085">
    <property type="entry name" value="PA2c"/>
    <property type="match status" value="1"/>
</dbReference>
<dbReference type="PANTHER" id="PTHR11716:SF51">
    <property type="entry name" value="PHOSPHOLIPASE A2"/>
    <property type="match status" value="1"/>
</dbReference>
<dbReference type="EC" id="3.1.1.4" evidence="7"/>
<organism evidence="9 10">
    <name type="scientific">Caenorhabditis bovis</name>
    <dbReference type="NCBI Taxonomy" id="2654633"/>
    <lineage>
        <taxon>Eukaryota</taxon>
        <taxon>Metazoa</taxon>
        <taxon>Ecdysozoa</taxon>
        <taxon>Nematoda</taxon>
        <taxon>Chromadorea</taxon>
        <taxon>Rhabditida</taxon>
        <taxon>Rhabditina</taxon>
        <taxon>Rhabditomorpha</taxon>
        <taxon>Rhabditoidea</taxon>
        <taxon>Rhabditidae</taxon>
        <taxon>Peloderinae</taxon>
        <taxon>Caenorhabditis</taxon>
    </lineage>
</organism>
<gene>
    <name evidence="9" type="ORF">CBOVIS_LOCUS8935</name>
</gene>
<dbReference type="SUPFAM" id="SSF48619">
    <property type="entry name" value="Phospholipase A2, PLA2"/>
    <property type="match status" value="1"/>
</dbReference>
<dbReference type="GO" id="GO:0005543">
    <property type="term" value="F:phospholipid binding"/>
    <property type="evidence" value="ECO:0007669"/>
    <property type="project" value="TreeGrafter"/>
</dbReference>
<evidence type="ECO:0000256" key="1">
    <source>
        <dbReference type="ARBA" id="ARBA00004613"/>
    </source>
</evidence>
<name>A0A8S1F2D6_9PELO</name>
<dbReference type="InterPro" id="IPR036444">
    <property type="entry name" value="PLipase_A2_dom_sf"/>
</dbReference>
<comment type="caution">
    <text evidence="9">The sequence shown here is derived from an EMBL/GenBank/DDBJ whole genome shotgun (WGS) entry which is preliminary data.</text>
</comment>
<feature type="disulfide bond" evidence="5">
    <location>
        <begin position="63"/>
        <end position="122"/>
    </location>
</feature>
<dbReference type="Proteomes" id="UP000494206">
    <property type="component" value="Unassembled WGS sequence"/>
</dbReference>
<dbReference type="PRINTS" id="PR00389">
    <property type="entry name" value="PHPHLIPASEA2"/>
</dbReference>
<dbReference type="OrthoDB" id="5773443at2759"/>
<dbReference type="InterPro" id="IPR001211">
    <property type="entry name" value="PLA2"/>
</dbReference>
<comment type="catalytic activity">
    <reaction evidence="7">
        <text>a 1,2-diacyl-sn-glycero-3-phosphocholine + H2O = a 1-acyl-sn-glycero-3-phosphocholine + a fatty acid + H(+)</text>
        <dbReference type="Rhea" id="RHEA:15801"/>
        <dbReference type="ChEBI" id="CHEBI:15377"/>
        <dbReference type="ChEBI" id="CHEBI:15378"/>
        <dbReference type="ChEBI" id="CHEBI:28868"/>
        <dbReference type="ChEBI" id="CHEBI:57643"/>
        <dbReference type="ChEBI" id="CHEBI:58168"/>
        <dbReference type="EC" id="3.1.1.4"/>
    </reaction>
</comment>
<feature type="disulfide bond" evidence="5">
    <location>
        <begin position="48"/>
        <end position="64"/>
    </location>
</feature>
<dbReference type="AlphaFoldDB" id="A0A8S1F2D6"/>
<dbReference type="GO" id="GO:0006644">
    <property type="term" value="P:phospholipid metabolic process"/>
    <property type="evidence" value="ECO:0007669"/>
    <property type="project" value="InterPro"/>
</dbReference>
<keyword evidence="3 5" id="KW-1015">Disulfide bond</keyword>
<keyword evidence="7" id="KW-0732">Signal</keyword>
<dbReference type="Gene3D" id="1.20.90.10">
    <property type="entry name" value="Phospholipase A2 domain"/>
    <property type="match status" value="1"/>
</dbReference>
<evidence type="ECO:0000256" key="2">
    <source>
        <dbReference type="ARBA" id="ARBA00022525"/>
    </source>
</evidence>
<feature type="active site" evidence="4">
    <location>
        <position position="116"/>
    </location>
</feature>
<dbReference type="GO" id="GO:0047498">
    <property type="term" value="F:calcium-dependent phospholipase A2 activity"/>
    <property type="evidence" value="ECO:0007669"/>
    <property type="project" value="TreeGrafter"/>
</dbReference>
<feature type="disulfide bond" evidence="5">
    <location>
        <begin position="70"/>
        <end position="115"/>
    </location>
</feature>
<feature type="active site" evidence="4">
    <location>
        <position position="67"/>
    </location>
</feature>
<keyword evidence="7" id="KW-0443">Lipid metabolism</keyword>
<reference evidence="9 10" key="1">
    <citation type="submission" date="2020-04" db="EMBL/GenBank/DDBJ databases">
        <authorList>
            <person name="Laetsch R D."/>
            <person name="Stevens L."/>
            <person name="Kumar S."/>
            <person name="Blaxter L. M."/>
        </authorList>
    </citation>
    <scope>NUCLEOTIDE SEQUENCE [LARGE SCALE GENOMIC DNA]</scope>
</reference>
<feature type="disulfide bond" evidence="5">
    <location>
        <begin position="80"/>
        <end position="108"/>
    </location>
</feature>
<dbReference type="GO" id="GO:0005509">
    <property type="term" value="F:calcium ion binding"/>
    <property type="evidence" value="ECO:0007669"/>
    <property type="project" value="InterPro"/>
</dbReference>
<dbReference type="GO" id="GO:0050482">
    <property type="term" value="P:arachidonate secretion"/>
    <property type="evidence" value="ECO:0007669"/>
    <property type="project" value="InterPro"/>
</dbReference>
<feature type="chain" id="PRO_5035967082" description="Phospholipase A2" evidence="7">
    <location>
        <begin position="18"/>
        <end position="148"/>
    </location>
</feature>
<dbReference type="GO" id="GO:0016042">
    <property type="term" value="P:lipid catabolic process"/>
    <property type="evidence" value="ECO:0007669"/>
    <property type="project" value="InterPro"/>
</dbReference>
<evidence type="ECO:0000256" key="4">
    <source>
        <dbReference type="PIRSR" id="PIRSR601211-1"/>
    </source>
</evidence>
<feature type="signal peptide" evidence="7">
    <location>
        <begin position="1"/>
        <end position="17"/>
    </location>
</feature>
<evidence type="ECO:0000256" key="6">
    <source>
        <dbReference type="RuleBase" id="RU003654"/>
    </source>
</evidence>
<evidence type="ECO:0000256" key="3">
    <source>
        <dbReference type="ARBA" id="ARBA00023157"/>
    </source>
</evidence>
<sequence>MLIFAIFAASLLGVGIAGQCNVLYQLDDMSYCKIGRSFEVYQFYGCSCSGIMPTKPIDGIDQCCESHNKCYNELVTNGDCANHNAPFYCLYNWNCQDRTVACNNKIKCLQSTCRCDEVFINCLSKYPYPSVVHKCQYHELAINTTITQ</sequence>
<comment type="cofactor">
    <cofactor evidence="7">
        <name>Ca(2+)</name>
        <dbReference type="ChEBI" id="CHEBI:29108"/>
    </cofactor>
</comment>
<evidence type="ECO:0000313" key="10">
    <source>
        <dbReference type="Proteomes" id="UP000494206"/>
    </source>
</evidence>
<evidence type="ECO:0000313" key="9">
    <source>
        <dbReference type="EMBL" id="CAB3406938.1"/>
    </source>
</evidence>
<evidence type="ECO:0000256" key="5">
    <source>
        <dbReference type="PIRSR" id="PIRSR601211-3"/>
    </source>
</evidence>
<keyword evidence="7" id="KW-0106">Calcium</keyword>
<protein>
    <recommendedName>
        <fullName evidence="7">Phospholipase A2</fullName>
        <ecNumber evidence="7">3.1.1.4</ecNumber>
    </recommendedName>
</protein>
<comment type="similarity">
    <text evidence="6">Belongs to the phospholipase A2 family.</text>
</comment>
<dbReference type="PANTHER" id="PTHR11716">
    <property type="entry name" value="PHOSPHOLIPASE A2 FAMILY MEMBER"/>
    <property type="match status" value="1"/>
</dbReference>
<dbReference type="GO" id="GO:0005576">
    <property type="term" value="C:extracellular region"/>
    <property type="evidence" value="ECO:0007669"/>
    <property type="project" value="UniProtKB-SubCell"/>
</dbReference>
<keyword evidence="10" id="KW-1185">Reference proteome</keyword>
<accession>A0A8S1F2D6</accession>
<feature type="disulfide bond" evidence="5">
    <location>
        <begin position="102"/>
        <end position="113"/>
    </location>
</feature>
<comment type="subcellular location">
    <subcellularLocation>
        <location evidence="1 7">Secreted</location>
    </subcellularLocation>
</comment>
<dbReference type="EMBL" id="CADEPM010000005">
    <property type="protein sequence ID" value="CAB3406938.1"/>
    <property type="molecule type" value="Genomic_DNA"/>
</dbReference>
<dbReference type="Pfam" id="PF00068">
    <property type="entry name" value="Phospholip_A2_1"/>
    <property type="match status" value="1"/>
</dbReference>
<dbReference type="InterPro" id="IPR033113">
    <property type="entry name" value="PLA2_histidine"/>
</dbReference>
<keyword evidence="7" id="KW-0378">Hydrolase</keyword>
<evidence type="ECO:0000256" key="7">
    <source>
        <dbReference type="RuleBase" id="RU361236"/>
    </source>
</evidence>
<dbReference type="InterPro" id="IPR016090">
    <property type="entry name" value="PLA2-like_dom"/>
</dbReference>